<dbReference type="EC" id="2.1.1.37" evidence="1"/>
<evidence type="ECO:0000313" key="7">
    <source>
        <dbReference type="EMBL" id="MDL9981192.1"/>
    </source>
</evidence>
<dbReference type="Gene3D" id="3.40.50.150">
    <property type="entry name" value="Vaccinia Virus protein VP39"/>
    <property type="match status" value="1"/>
</dbReference>
<dbReference type="PANTHER" id="PTHR10629:SF52">
    <property type="entry name" value="DNA (CYTOSINE-5)-METHYLTRANSFERASE 1"/>
    <property type="match status" value="1"/>
</dbReference>
<comment type="similarity">
    <text evidence="6">Belongs to the class I-like SAM-binding methyltransferase superfamily. C5-methyltransferase family.</text>
</comment>
<protein>
    <recommendedName>
        <fullName evidence="1">DNA (cytosine-5-)-methyltransferase</fullName>
        <ecNumber evidence="1">2.1.1.37</ecNumber>
    </recommendedName>
</protein>
<evidence type="ECO:0000256" key="3">
    <source>
        <dbReference type="ARBA" id="ARBA00022679"/>
    </source>
</evidence>
<dbReference type="PROSITE" id="PS51679">
    <property type="entry name" value="SAM_MT_C5"/>
    <property type="match status" value="1"/>
</dbReference>
<dbReference type="NCBIfam" id="TIGR00675">
    <property type="entry name" value="dcm"/>
    <property type="match status" value="1"/>
</dbReference>
<dbReference type="PANTHER" id="PTHR10629">
    <property type="entry name" value="CYTOSINE-SPECIFIC METHYLTRANSFERASE"/>
    <property type="match status" value="1"/>
</dbReference>
<dbReference type="EMBL" id="JASXSZ010000006">
    <property type="protein sequence ID" value="MDL9981192.1"/>
    <property type="molecule type" value="Genomic_DNA"/>
</dbReference>
<dbReference type="GO" id="GO:0032259">
    <property type="term" value="P:methylation"/>
    <property type="evidence" value="ECO:0007669"/>
    <property type="project" value="UniProtKB-KW"/>
</dbReference>
<sequence>MDLFAGCGGLTLGAAQAASDAGLALDVRLAVDFEQAAVDVYQANFPGANAVMASVEDYFDGELTDELTEAELKTRKRIGTTHLLFGGPPCQGHSDLNNRTRRDDPKNKLYLKMARAALVLEPSIVLIENVPTVRLDTAGVVQTTFDFLEKLGYDVATTTVGMHALGVAQKRRRHVLLASKVEGIDPKLVLSDLASRAEDSSFNLEWAIGDLKELTNPTGYDTPPKASAANIERMEYMQESGDLDLPNERRPKCHQDGNHSYKSMYGRLSWNDPAQTVTSGFGSIGQGRYMHPSALRALTAHEAARIQGFPDYFSFSVAMKRADLATMIGNAVPPALMREVGAAVIDLLALKPGTIDQLRLEPSMTGGELALAV</sequence>
<dbReference type="Gene3D" id="3.90.120.10">
    <property type="entry name" value="DNA Methylase, subunit A, domain 2"/>
    <property type="match status" value="1"/>
</dbReference>
<evidence type="ECO:0000256" key="5">
    <source>
        <dbReference type="ARBA" id="ARBA00022747"/>
    </source>
</evidence>
<reference evidence="7 8" key="1">
    <citation type="submission" date="2023-06" db="EMBL/GenBank/DDBJ databases">
        <title>Microbacterium sp. nov., isolated from a waste landfill.</title>
        <authorList>
            <person name="Wen W."/>
        </authorList>
    </citation>
    <scope>NUCLEOTIDE SEQUENCE [LARGE SCALE GENOMIC DNA]</scope>
    <source>
        <strain evidence="7 8">ASV49</strain>
    </source>
</reference>
<dbReference type="GO" id="GO:0003886">
    <property type="term" value="F:DNA (cytosine-5-)-methyltransferase activity"/>
    <property type="evidence" value="ECO:0007669"/>
    <property type="project" value="UniProtKB-EC"/>
</dbReference>
<evidence type="ECO:0000256" key="4">
    <source>
        <dbReference type="ARBA" id="ARBA00022691"/>
    </source>
</evidence>
<keyword evidence="3 6" id="KW-0808">Transferase</keyword>
<dbReference type="Proteomes" id="UP001235064">
    <property type="component" value="Unassembled WGS sequence"/>
</dbReference>
<dbReference type="SUPFAM" id="SSF53335">
    <property type="entry name" value="S-adenosyl-L-methionine-dependent methyltransferases"/>
    <property type="match status" value="1"/>
</dbReference>
<comment type="caution">
    <text evidence="7">The sequence shown here is derived from an EMBL/GenBank/DDBJ whole genome shotgun (WGS) entry which is preliminary data.</text>
</comment>
<keyword evidence="5" id="KW-0680">Restriction system</keyword>
<keyword evidence="4 6" id="KW-0949">S-adenosyl-L-methionine</keyword>
<dbReference type="InterPro" id="IPR001525">
    <property type="entry name" value="C5_MeTfrase"/>
</dbReference>
<dbReference type="InterPro" id="IPR050390">
    <property type="entry name" value="C5-Methyltransferase"/>
</dbReference>
<keyword evidence="2 6" id="KW-0489">Methyltransferase</keyword>
<evidence type="ECO:0000256" key="6">
    <source>
        <dbReference type="PROSITE-ProRule" id="PRU01016"/>
    </source>
</evidence>
<keyword evidence="8" id="KW-1185">Reference proteome</keyword>
<evidence type="ECO:0000313" key="8">
    <source>
        <dbReference type="Proteomes" id="UP001235064"/>
    </source>
</evidence>
<dbReference type="RefSeq" id="WP_286290216.1">
    <property type="nucleotide sequence ID" value="NZ_JASXSZ010000006.1"/>
</dbReference>
<gene>
    <name evidence="7" type="ORF">QSV35_17810</name>
</gene>
<dbReference type="Pfam" id="PF00145">
    <property type="entry name" value="DNA_methylase"/>
    <property type="match status" value="1"/>
</dbReference>
<dbReference type="InterPro" id="IPR029063">
    <property type="entry name" value="SAM-dependent_MTases_sf"/>
</dbReference>
<organism evidence="7 8">
    <name type="scientific">Microbacterium candidum</name>
    <dbReference type="NCBI Taxonomy" id="3041922"/>
    <lineage>
        <taxon>Bacteria</taxon>
        <taxon>Bacillati</taxon>
        <taxon>Actinomycetota</taxon>
        <taxon>Actinomycetes</taxon>
        <taxon>Micrococcales</taxon>
        <taxon>Microbacteriaceae</taxon>
        <taxon>Microbacterium</taxon>
    </lineage>
</organism>
<proteinExistence type="inferred from homology"/>
<accession>A0ABT7N396</accession>
<feature type="active site" evidence="6">
    <location>
        <position position="90"/>
    </location>
</feature>
<evidence type="ECO:0000256" key="2">
    <source>
        <dbReference type="ARBA" id="ARBA00022603"/>
    </source>
</evidence>
<name>A0ABT7N396_9MICO</name>
<evidence type="ECO:0000256" key="1">
    <source>
        <dbReference type="ARBA" id="ARBA00011975"/>
    </source>
</evidence>